<dbReference type="InterPro" id="IPR014347">
    <property type="entry name" value="Tautomerase/MIF_sf"/>
</dbReference>
<reference evidence="4 5" key="1">
    <citation type="submission" date="2019-07" db="EMBL/GenBank/DDBJ databases">
        <title>Whole genome shotgun sequence of Rhodospirillum oryzae NBRC 107573.</title>
        <authorList>
            <person name="Hosoyama A."/>
            <person name="Uohara A."/>
            <person name="Ohji S."/>
            <person name="Ichikawa N."/>
        </authorList>
    </citation>
    <scope>NUCLEOTIDE SEQUENCE [LARGE SCALE GENOMIC DNA]</scope>
    <source>
        <strain evidence="4 5">NBRC 107573</strain>
    </source>
</reference>
<evidence type="ECO:0000313" key="5">
    <source>
        <dbReference type="Proteomes" id="UP000321567"/>
    </source>
</evidence>
<sequence length="75" mass="8235">MPVITIRIGKGRPIEKKRAVAEAVTKAVVETLDVRPEWVTVLIEEYDRENWATGGQLHADTFGPGYGKAGVDEQA</sequence>
<accession>A0A512H534</accession>
<keyword evidence="5" id="KW-1185">Reference proteome</keyword>
<gene>
    <name evidence="4" type="ORF">ROR02_07070</name>
</gene>
<comment type="caution">
    <text evidence="4">The sequence shown here is derived from an EMBL/GenBank/DDBJ whole genome shotgun (WGS) entry which is preliminary data.</text>
</comment>
<dbReference type="InterPro" id="IPR004370">
    <property type="entry name" value="4-OT-like_dom"/>
</dbReference>
<evidence type="ECO:0000259" key="3">
    <source>
        <dbReference type="Pfam" id="PF01361"/>
    </source>
</evidence>
<dbReference type="AlphaFoldDB" id="A0A512H534"/>
<evidence type="ECO:0000313" key="4">
    <source>
        <dbReference type="EMBL" id="GEO80576.1"/>
    </source>
</evidence>
<dbReference type="PANTHER" id="PTHR35530:SF2">
    <property type="entry name" value="BSL4019 PROTEIN"/>
    <property type="match status" value="1"/>
</dbReference>
<comment type="similarity">
    <text evidence="1">Belongs to the 4-oxalocrotonate tautomerase family.</text>
</comment>
<feature type="domain" description="4-oxalocrotonate tautomerase-like" evidence="3">
    <location>
        <begin position="2"/>
        <end position="57"/>
    </location>
</feature>
<evidence type="ECO:0000256" key="2">
    <source>
        <dbReference type="ARBA" id="ARBA00023235"/>
    </source>
</evidence>
<dbReference type="EMBL" id="BJZO01000012">
    <property type="protein sequence ID" value="GEO80576.1"/>
    <property type="molecule type" value="Genomic_DNA"/>
</dbReference>
<dbReference type="SUPFAM" id="SSF55331">
    <property type="entry name" value="Tautomerase/MIF"/>
    <property type="match status" value="1"/>
</dbReference>
<protein>
    <recommendedName>
        <fullName evidence="3">4-oxalocrotonate tautomerase-like domain-containing protein</fullName>
    </recommendedName>
</protein>
<dbReference type="OrthoDB" id="8098375at2"/>
<dbReference type="GO" id="GO:0016853">
    <property type="term" value="F:isomerase activity"/>
    <property type="evidence" value="ECO:0007669"/>
    <property type="project" value="UniProtKB-KW"/>
</dbReference>
<dbReference type="Gene3D" id="3.30.429.10">
    <property type="entry name" value="Macrophage Migration Inhibitory Factor"/>
    <property type="match status" value="1"/>
</dbReference>
<evidence type="ECO:0000256" key="1">
    <source>
        <dbReference type="ARBA" id="ARBA00006723"/>
    </source>
</evidence>
<dbReference type="Pfam" id="PF01361">
    <property type="entry name" value="Tautomerase"/>
    <property type="match status" value="1"/>
</dbReference>
<dbReference type="Proteomes" id="UP000321567">
    <property type="component" value="Unassembled WGS sequence"/>
</dbReference>
<keyword evidence="2" id="KW-0413">Isomerase</keyword>
<organism evidence="4 5">
    <name type="scientific">Pararhodospirillum oryzae</name>
    <dbReference type="NCBI Taxonomy" id="478448"/>
    <lineage>
        <taxon>Bacteria</taxon>
        <taxon>Pseudomonadati</taxon>
        <taxon>Pseudomonadota</taxon>
        <taxon>Alphaproteobacteria</taxon>
        <taxon>Rhodospirillales</taxon>
        <taxon>Rhodospirillaceae</taxon>
        <taxon>Pararhodospirillum</taxon>
    </lineage>
</organism>
<proteinExistence type="inferred from homology"/>
<name>A0A512H534_9PROT</name>
<dbReference type="PANTHER" id="PTHR35530">
    <property type="entry name" value="TAUTOMERASE-RELATED"/>
    <property type="match status" value="1"/>
</dbReference>